<evidence type="ECO:0000256" key="3">
    <source>
        <dbReference type="ARBA" id="ARBA00022837"/>
    </source>
</evidence>
<keyword evidence="1" id="KW-0479">Metal-binding</keyword>
<dbReference type="SUPFAM" id="SSF47473">
    <property type="entry name" value="EF-hand"/>
    <property type="match status" value="1"/>
</dbReference>
<evidence type="ECO:0000313" key="6">
    <source>
        <dbReference type="EMBL" id="CAD8804243.1"/>
    </source>
</evidence>
<feature type="domain" description="EF-hand" evidence="5">
    <location>
        <begin position="110"/>
        <end position="145"/>
    </location>
</feature>
<feature type="domain" description="EF-hand" evidence="5">
    <location>
        <begin position="308"/>
        <end position="343"/>
    </location>
</feature>
<dbReference type="GO" id="GO:0043226">
    <property type="term" value="C:organelle"/>
    <property type="evidence" value="ECO:0007669"/>
    <property type="project" value="UniProtKB-ARBA"/>
</dbReference>
<dbReference type="SMART" id="SM00054">
    <property type="entry name" value="EFh"/>
    <property type="match status" value="4"/>
</dbReference>
<evidence type="ECO:0000256" key="2">
    <source>
        <dbReference type="ARBA" id="ARBA00022737"/>
    </source>
</evidence>
<feature type="domain" description="EF-hand" evidence="5">
    <location>
        <begin position="74"/>
        <end position="109"/>
    </location>
</feature>
<dbReference type="InterPro" id="IPR051581">
    <property type="entry name" value="Ca-bind"/>
</dbReference>
<keyword evidence="2" id="KW-0677">Repeat</keyword>
<dbReference type="Gene3D" id="1.10.238.10">
    <property type="entry name" value="EF-hand"/>
    <property type="match status" value="2"/>
</dbReference>
<feature type="region of interest" description="Disordered" evidence="4">
    <location>
        <begin position="363"/>
        <end position="417"/>
    </location>
</feature>
<dbReference type="EMBL" id="HBFN01030934">
    <property type="protein sequence ID" value="CAD8804243.1"/>
    <property type="molecule type" value="Transcribed_RNA"/>
</dbReference>
<accession>A0A7S0Z1J7</accession>
<gene>
    <name evidence="6" type="ORF">HTEP1355_LOCUS17921</name>
</gene>
<dbReference type="AlphaFoldDB" id="A0A7S0Z1J7"/>
<dbReference type="InterPro" id="IPR018247">
    <property type="entry name" value="EF_Hand_1_Ca_BS"/>
</dbReference>
<protein>
    <recommendedName>
        <fullName evidence="5">EF-hand domain-containing protein</fullName>
    </recommendedName>
</protein>
<feature type="domain" description="EF-hand" evidence="5">
    <location>
        <begin position="272"/>
        <end position="307"/>
    </location>
</feature>
<dbReference type="Pfam" id="PF13499">
    <property type="entry name" value="EF-hand_7"/>
    <property type="match status" value="2"/>
</dbReference>
<name>A0A7S0Z1J7_9CRYP</name>
<feature type="compositionally biased region" description="Low complexity" evidence="4">
    <location>
        <begin position="388"/>
        <end position="408"/>
    </location>
</feature>
<dbReference type="PROSITE" id="PS00018">
    <property type="entry name" value="EF_HAND_1"/>
    <property type="match status" value="3"/>
</dbReference>
<dbReference type="PANTHER" id="PTHR34524">
    <property type="entry name" value="CALCYPHOSIN"/>
    <property type="match status" value="1"/>
</dbReference>
<dbReference type="PROSITE" id="PS50222">
    <property type="entry name" value="EF_HAND_2"/>
    <property type="match status" value="4"/>
</dbReference>
<dbReference type="FunFam" id="1.10.238.10:FF:000178">
    <property type="entry name" value="Calmodulin-2 A"/>
    <property type="match status" value="1"/>
</dbReference>
<dbReference type="CDD" id="cd00051">
    <property type="entry name" value="EFh"/>
    <property type="match status" value="2"/>
</dbReference>
<evidence type="ECO:0000256" key="4">
    <source>
        <dbReference type="SAM" id="MobiDB-lite"/>
    </source>
</evidence>
<organism evidence="6">
    <name type="scientific">Hemiselmis tepida</name>
    <dbReference type="NCBI Taxonomy" id="464990"/>
    <lineage>
        <taxon>Eukaryota</taxon>
        <taxon>Cryptophyceae</taxon>
        <taxon>Cryptomonadales</taxon>
        <taxon>Hemiselmidaceae</taxon>
        <taxon>Hemiselmis</taxon>
    </lineage>
</organism>
<dbReference type="InterPro" id="IPR002048">
    <property type="entry name" value="EF_hand_dom"/>
</dbReference>
<dbReference type="GO" id="GO:0005509">
    <property type="term" value="F:calcium ion binding"/>
    <property type="evidence" value="ECO:0007669"/>
    <property type="project" value="InterPro"/>
</dbReference>
<dbReference type="PANTHER" id="PTHR34524:SF6">
    <property type="entry name" value="CALCYPHOSINE LIKE"/>
    <property type="match status" value="1"/>
</dbReference>
<dbReference type="InterPro" id="IPR011992">
    <property type="entry name" value="EF-hand-dom_pair"/>
</dbReference>
<reference evidence="6" key="1">
    <citation type="submission" date="2021-01" db="EMBL/GenBank/DDBJ databases">
        <authorList>
            <person name="Corre E."/>
            <person name="Pelletier E."/>
            <person name="Niang G."/>
            <person name="Scheremetjew M."/>
            <person name="Finn R."/>
            <person name="Kale V."/>
            <person name="Holt S."/>
            <person name="Cochrane G."/>
            <person name="Meng A."/>
            <person name="Brown T."/>
            <person name="Cohen L."/>
        </authorList>
    </citation>
    <scope>NUCLEOTIDE SEQUENCE</scope>
    <source>
        <strain evidence="6">CCMP443</strain>
    </source>
</reference>
<keyword evidence="3" id="KW-0106">Calcium</keyword>
<sequence length="417" mass="46451">MEEPEDDGRSIDEITQVDYSRPWSPRMMELIAKAKADIAEMKTHSVEVMRTASSSLEHGSSLLTSYFAAIPADQLSSKIKACFNSFDVNGDGTLQPDELESALAEMGKRPTTSELQDLFEQFDTDKSGTIELDEFEHMVRTNLNAPMEHCPCRLCNPEKRKAWEQHLADMEQQRLGEQEKILQDAKASAHQAAENTPVRESHISAPESEVRHLTEEQRKAFTPEEAAHIEAVMRGMADTKCTIKDSVEHSHEILEVCSSILVNYFASIPEDQLSAKIRAKFEQFDIDHSGGLDKQELNDALAEMGRKPSPEELNDLFEIYDADGNGCIEIEEFEHMVRSQLNIPREFSPRGVSEKIKKSALEVGQQKEQLKKAAKDAASASKTKRPSHSSTPSSKSKAPSGTPKGGSSVIYSHVHPK</sequence>
<proteinExistence type="predicted"/>
<evidence type="ECO:0000259" key="5">
    <source>
        <dbReference type="PROSITE" id="PS50222"/>
    </source>
</evidence>
<evidence type="ECO:0000256" key="1">
    <source>
        <dbReference type="ARBA" id="ARBA00022723"/>
    </source>
</evidence>